<comment type="caution">
    <text evidence="2">The sequence shown here is derived from an EMBL/GenBank/DDBJ whole genome shotgun (WGS) entry which is preliminary data.</text>
</comment>
<gene>
    <name evidence="2" type="ORF">GCM10012275_55040</name>
</gene>
<dbReference type="AlphaFoldDB" id="A0A8J3FWI2"/>
<accession>A0A8J3FWI2</accession>
<evidence type="ECO:0000313" key="2">
    <source>
        <dbReference type="EMBL" id="GGM77371.1"/>
    </source>
</evidence>
<dbReference type="Proteomes" id="UP000637578">
    <property type="component" value="Unassembled WGS sequence"/>
</dbReference>
<organism evidence="2 3">
    <name type="scientific">Longimycelium tulufanense</name>
    <dbReference type="NCBI Taxonomy" id="907463"/>
    <lineage>
        <taxon>Bacteria</taxon>
        <taxon>Bacillati</taxon>
        <taxon>Actinomycetota</taxon>
        <taxon>Actinomycetes</taxon>
        <taxon>Pseudonocardiales</taxon>
        <taxon>Pseudonocardiaceae</taxon>
        <taxon>Longimycelium</taxon>
    </lineage>
</organism>
<name>A0A8J3FWI2_9PSEU</name>
<feature type="compositionally biased region" description="Acidic residues" evidence="1">
    <location>
        <begin position="114"/>
        <end position="123"/>
    </location>
</feature>
<dbReference type="EMBL" id="BMMK01000039">
    <property type="protein sequence ID" value="GGM77371.1"/>
    <property type="molecule type" value="Genomic_DNA"/>
</dbReference>
<evidence type="ECO:0000313" key="3">
    <source>
        <dbReference type="Proteomes" id="UP000637578"/>
    </source>
</evidence>
<dbReference type="RefSeq" id="WP_189061336.1">
    <property type="nucleotide sequence ID" value="NZ_BMMK01000039.1"/>
</dbReference>
<protein>
    <submittedName>
        <fullName evidence="2">Uncharacterized protein</fullName>
    </submittedName>
</protein>
<feature type="region of interest" description="Disordered" evidence="1">
    <location>
        <begin position="1"/>
        <end position="37"/>
    </location>
</feature>
<evidence type="ECO:0000256" key="1">
    <source>
        <dbReference type="SAM" id="MobiDB-lite"/>
    </source>
</evidence>
<keyword evidence="3" id="KW-1185">Reference proteome</keyword>
<reference evidence="2" key="1">
    <citation type="journal article" date="2014" name="Int. J. Syst. Evol. Microbiol.">
        <title>Complete genome sequence of Corynebacterium casei LMG S-19264T (=DSM 44701T), isolated from a smear-ripened cheese.</title>
        <authorList>
            <consortium name="US DOE Joint Genome Institute (JGI-PGF)"/>
            <person name="Walter F."/>
            <person name="Albersmeier A."/>
            <person name="Kalinowski J."/>
            <person name="Ruckert C."/>
        </authorList>
    </citation>
    <scope>NUCLEOTIDE SEQUENCE</scope>
    <source>
        <strain evidence="2">CGMCC 4.5737</strain>
    </source>
</reference>
<reference evidence="2" key="2">
    <citation type="submission" date="2020-09" db="EMBL/GenBank/DDBJ databases">
        <authorList>
            <person name="Sun Q."/>
            <person name="Zhou Y."/>
        </authorList>
    </citation>
    <scope>NUCLEOTIDE SEQUENCE</scope>
    <source>
        <strain evidence="2">CGMCC 4.5737</strain>
    </source>
</reference>
<proteinExistence type="predicted"/>
<feature type="region of interest" description="Disordered" evidence="1">
    <location>
        <begin position="97"/>
        <end position="123"/>
    </location>
</feature>
<sequence length="123" mass="12868">MTTPHNIPAPPEGAGRDERASGVVVPRPDATPAVPEDGRAAADRALAWVGWHAVELAGVAGPLVAAVVWNRWCAVLALACGTGWLVHEIRGARQRRALRGAVRTAPPPLSGTTNEEDEEGSRA</sequence>